<organism evidence="8">
    <name type="scientific">Onchocerca flexuosa</name>
    <dbReference type="NCBI Taxonomy" id="387005"/>
    <lineage>
        <taxon>Eukaryota</taxon>
        <taxon>Metazoa</taxon>
        <taxon>Ecdysozoa</taxon>
        <taxon>Nematoda</taxon>
        <taxon>Chromadorea</taxon>
        <taxon>Rhabditida</taxon>
        <taxon>Spirurina</taxon>
        <taxon>Spiruromorpha</taxon>
        <taxon>Filarioidea</taxon>
        <taxon>Onchocercidae</taxon>
        <taxon>Onchocerca</taxon>
    </lineage>
</organism>
<accession>A0A183I6L0</accession>
<dbReference type="GO" id="GO:0016787">
    <property type="term" value="F:hydrolase activity"/>
    <property type="evidence" value="ECO:0007669"/>
    <property type="project" value="UniProtKB-KW"/>
</dbReference>
<keyword evidence="1" id="KW-0547">Nucleotide-binding</keyword>
<dbReference type="AlphaFoldDB" id="A0A183I6L0"/>
<evidence type="ECO:0000256" key="1">
    <source>
        <dbReference type="ARBA" id="ARBA00022741"/>
    </source>
</evidence>
<keyword evidence="4" id="KW-0067">ATP-binding</keyword>
<dbReference type="InterPro" id="IPR027417">
    <property type="entry name" value="P-loop_NTPase"/>
</dbReference>
<dbReference type="EMBL" id="UZAJ01042027">
    <property type="protein sequence ID" value="VDP21564.1"/>
    <property type="molecule type" value="Genomic_DNA"/>
</dbReference>
<reference evidence="8" key="1">
    <citation type="submission" date="2016-06" db="UniProtKB">
        <authorList>
            <consortium name="WormBaseParasite"/>
        </authorList>
    </citation>
    <scope>IDENTIFICATION</scope>
</reference>
<keyword evidence="7" id="KW-1185">Reference proteome</keyword>
<evidence type="ECO:0000313" key="8">
    <source>
        <dbReference type="WBParaSite" id="OFLC_0001538301-mRNA-1"/>
    </source>
</evidence>
<dbReference type="GO" id="GO:0005524">
    <property type="term" value="F:ATP binding"/>
    <property type="evidence" value="ECO:0007669"/>
    <property type="project" value="UniProtKB-KW"/>
</dbReference>
<keyword evidence="3" id="KW-0347">Helicase</keyword>
<sequence length="256" mass="28818">MQGSLQVNWVVYLHDQPVHVIYTDYRPVPLQHFIYPAGGSGLYEVVNMQGNFREDKFTEAMNVLSQVGDAGLGGITRGKKGGTAEDEKAKVKEIFVNAISLLSEEDSKLPEIGRVLPLLLRGIGVHHSGLLPIVKEVIEILFGEGLIKTLFATETFSMGLNMPARTVLFTSARKFDGKDYRFASEIILICLHICCAPDPLNSQFRLTYNMVLNLLRVEGINPEYMLESSFYQFQNYDALPQLYESLLYFSPIIYIL</sequence>
<feature type="domain" description="Exosome RNA helicase MTR4-like stalk" evidence="5">
    <location>
        <begin position="223"/>
        <end position="245"/>
    </location>
</feature>
<dbReference type="SUPFAM" id="SSF52540">
    <property type="entry name" value="P-loop containing nucleoside triphosphate hydrolases"/>
    <property type="match status" value="1"/>
</dbReference>
<dbReference type="InterPro" id="IPR048392">
    <property type="entry name" value="MTR4-like_stalk"/>
</dbReference>
<evidence type="ECO:0000256" key="3">
    <source>
        <dbReference type="ARBA" id="ARBA00022806"/>
    </source>
</evidence>
<evidence type="ECO:0000313" key="6">
    <source>
        <dbReference type="EMBL" id="VDP21564.1"/>
    </source>
</evidence>
<evidence type="ECO:0000256" key="2">
    <source>
        <dbReference type="ARBA" id="ARBA00022801"/>
    </source>
</evidence>
<dbReference type="InterPro" id="IPR050699">
    <property type="entry name" value="RNA-DNA_Helicase"/>
</dbReference>
<dbReference type="STRING" id="387005.A0A183I6L0"/>
<dbReference type="WBParaSite" id="OFLC_0001538301-mRNA-1">
    <property type="protein sequence ID" value="OFLC_0001538301-mRNA-1"/>
    <property type="gene ID" value="OFLC_0001538301"/>
</dbReference>
<dbReference type="Pfam" id="PF21408">
    <property type="entry name" value="MTR4-like_stalk"/>
    <property type="match status" value="1"/>
</dbReference>
<dbReference type="PANTHER" id="PTHR12131">
    <property type="entry name" value="ATP-DEPENDENT RNA AND DNA HELICASE"/>
    <property type="match status" value="1"/>
</dbReference>
<proteinExistence type="predicted"/>
<dbReference type="GO" id="GO:0005634">
    <property type="term" value="C:nucleus"/>
    <property type="evidence" value="ECO:0007669"/>
    <property type="project" value="TreeGrafter"/>
</dbReference>
<keyword evidence="2" id="KW-0378">Hydrolase</keyword>
<gene>
    <name evidence="6" type="ORF">OFLC_LOCUS15371</name>
</gene>
<dbReference type="Gene3D" id="3.40.50.300">
    <property type="entry name" value="P-loop containing nucleotide triphosphate hydrolases"/>
    <property type="match status" value="2"/>
</dbReference>
<reference evidence="6 7" key="2">
    <citation type="submission" date="2018-11" db="EMBL/GenBank/DDBJ databases">
        <authorList>
            <consortium name="Pathogen Informatics"/>
        </authorList>
    </citation>
    <scope>NUCLEOTIDE SEQUENCE [LARGE SCALE GENOMIC DNA]</scope>
</reference>
<evidence type="ECO:0000256" key="4">
    <source>
        <dbReference type="ARBA" id="ARBA00022840"/>
    </source>
</evidence>
<dbReference type="GO" id="GO:0004386">
    <property type="term" value="F:helicase activity"/>
    <property type="evidence" value="ECO:0007669"/>
    <property type="project" value="UniProtKB-KW"/>
</dbReference>
<dbReference type="PANTHER" id="PTHR12131:SF7">
    <property type="entry name" value="EXOSOME RNA HELICASE MTR4"/>
    <property type="match status" value="1"/>
</dbReference>
<dbReference type="Gene3D" id="1.10.3380.30">
    <property type="match status" value="1"/>
</dbReference>
<dbReference type="GO" id="GO:0000460">
    <property type="term" value="P:maturation of 5.8S rRNA"/>
    <property type="evidence" value="ECO:0007669"/>
    <property type="project" value="TreeGrafter"/>
</dbReference>
<protein>
    <submittedName>
        <fullName evidence="8">rRNA_proc-arch domain-containing protein</fullName>
    </submittedName>
</protein>
<evidence type="ECO:0000259" key="5">
    <source>
        <dbReference type="Pfam" id="PF21408"/>
    </source>
</evidence>
<name>A0A183I6L0_9BILA</name>
<dbReference type="Proteomes" id="UP000267606">
    <property type="component" value="Unassembled WGS sequence"/>
</dbReference>
<evidence type="ECO:0000313" key="7">
    <source>
        <dbReference type="Proteomes" id="UP000267606"/>
    </source>
</evidence>